<name>A0A8C9IA36_9PRIM</name>
<dbReference type="Proteomes" id="UP000694416">
    <property type="component" value="Unplaced"/>
</dbReference>
<dbReference type="AlphaFoldDB" id="A0A8C9IA36"/>
<sequence length="72" mass="8174">MVDVYAVSVKHALCISSSFTGSGIEVFSQHGPNLLFEIKYTVLLQAKFWCGVNAVGHKTVIILKYYFQKHYF</sequence>
<dbReference type="Ensembl" id="ENSPTET00000043723.1">
    <property type="protein sequence ID" value="ENSPTEP00000031741.1"/>
    <property type="gene ID" value="ENSPTEG00000030613.1"/>
</dbReference>
<protein>
    <submittedName>
        <fullName evidence="1">Uncharacterized protein</fullName>
    </submittedName>
</protein>
<proteinExistence type="predicted"/>
<reference evidence="1" key="1">
    <citation type="submission" date="2025-08" db="UniProtKB">
        <authorList>
            <consortium name="Ensembl"/>
        </authorList>
    </citation>
    <scope>IDENTIFICATION</scope>
</reference>
<evidence type="ECO:0000313" key="2">
    <source>
        <dbReference type="Proteomes" id="UP000694416"/>
    </source>
</evidence>
<reference evidence="1" key="2">
    <citation type="submission" date="2025-09" db="UniProtKB">
        <authorList>
            <consortium name="Ensembl"/>
        </authorList>
    </citation>
    <scope>IDENTIFICATION</scope>
</reference>
<accession>A0A8C9IA36</accession>
<organism evidence="1 2">
    <name type="scientific">Piliocolobus tephrosceles</name>
    <name type="common">Ugandan red Colobus</name>
    <dbReference type="NCBI Taxonomy" id="591936"/>
    <lineage>
        <taxon>Eukaryota</taxon>
        <taxon>Metazoa</taxon>
        <taxon>Chordata</taxon>
        <taxon>Craniata</taxon>
        <taxon>Vertebrata</taxon>
        <taxon>Euteleostomi</taxon>
        <taxon>Mammalia</taxon>
        <taxon>Eutheria</taxon>
        <taxon>Euarchontoglires</taxon>
        <taxon>Primates</taxon>
        <taxon>Haplorrhini</taxon>
        <taxon>Catarrhini</taxon>
        <taxon>Cercopithecidae</taxon>
        <taxon>Colobinae</taxon>
        <taxon>Piliocolobus</taxon>
    </lineage>
</organism>
<keyword evidence="2" id="KW-1185">Reference proteome</keyword>
<evidence type="ECO:0000313" key="1">
    <source>
        <dbReference type="Ensembl" id="ENSPTEP00000031741.1"/>
    </source>
</evidence>